<feature type="domain" description="C2" evidence="7">
    <location>
        <begin position="136"/>
        <end position="269"/>
    </location>
</feature>
<dbReference type="GO" id="GO:0007009">
    <property type="term" value="P:plasma membrane organization"/>
    <property type="evidence" value="ECO:0007669"/>
    <property type="project" value="TreeGrafter"/>
</dbReference>
<evidence type="ECO:0000256" key="5">
    <source>
        <dbReference type="ARBA" id="ARBA00023136"/>
    </source>
</evidence>
<dbReference type="Pfam" id="PF00168">
    <property type="entry name" value="C2"/>
    <property type="match status" value="1"/>
</dbReference>
<dbReference type="OrthoDB" id="6433439at2759"/>
<dbReference type="GO" id="GO:0016020">
    <property type="term" value="C:membrane"/>
    <property type="evidence" value="ECO:0007669"/>
    <property type="project" value="UniProtKB-SubCell"/>
</dbReference>
<dbReference type="InterPro" id="IPR035892">
    <property type="entry name" value="C2_domain_sf"/>
</dbReference>
<sequence>MREIEMTDDVPHVKSDNSWIERITIYQCPLEEVPEFGGFVTPVRNFPLYRGKQEENEISSEQRLSGYFKDGDVGLNAGKKAVCKQVERCVDARDWFGTSDCGPRMCFFAQNVGTTEVGNGNIIIYPLNDVEEDEVDESHLHLYASMPRKAVVNMTVRVYVVRCFLCIHPILPILPNKGLDLHPTDLNGKADPFLILTLGSQEMNDKSNYKPRTLMPIFGRMFEFNAHFPMESILRIQVCHFRIGKLSYSFLIVMGLLCLCTYVVQSGVFCYKCKMRMTLIASGTREELLVMCDISNNYLGLLCVLTTGYD</sequence>
<evidence type="ECO:0000256" key="2">
    <source>
        <dbReference type="ARBA" id="ARBA00022692"/>
    </source>
</evidence>
<keyword evidence="5 6" id="KW-0472">Membrane</keyword>
<evidence type="ECO:0000256" key="6">
    <source>
        <dbReference type="SAM" id="Phobius"/>
    </source>
</evidence>
<evidence type="ECO:0000256" key="4">
    <source>
        <dbReference type="ARBA" id="ARBA00022989"/>
    </source>
</evidence>
<gene>
    <name evidence="8" type="ORF">PXEA_LOCUS6409</name>
</gene>
<keyword evidence="3" id="KW-0677">Repeat</keyword>
<dbReference type="Gene3D" id="2.60.40.150">
    <property type="entry name" value="C2 domain"/>
    <property type="match status" value="1"/>
</dbReference>
<keyword evidence="4 6" id="KW-1133">Transmembrane helix</keyword>
<feature type="transmembrane region" description="Helical" evidence="6">
    <location>
        <begin position="248"/>
        <end position="271"/>
    </location>
</feature>
<proteinExistence type="predicted"/>
<evidence type="ECO:0000259" key="7">
    <source>
        <dbReference type="PROSITE" id="PS50004"/>
    </source>
</evidence>
<evidence type="ECO:0000313" key="8">
    <source>
        <dbReference type="EMBL" id="VEL12969.1"/>
    </source>
</evidence>
<evidence type="ECO:0000256" key="3">
    <source>
        <dbReference type="ARBA" id="ARBA00022737"/>
    </source>
</evidence>
<accession>A0A448WJ25</accession>
<dbReference type="PROSITE" id="PS50004">
    <property type="entry name" value="C2"/>
    <property type="match status" value="1"/>
</dbReference>
<name>A0A448WJ25_9PLAT</name>
<reference evidence="8" key="1">
    <citation type="submission" date="2018-11" db="EMBL/GenBank/DDBJ databases">
        <authorList>
            <consortium name="Pathogen Informatics"/>
        </authorList>
    </citation>
    <scope>NUCLEOTIDE SEQUENCE</scope>
</reference>
<keyword evidence="9" id="KW-1185">Reference proteome</keyword>
<dbReference type="InterPro" id="IPR000008">
    <property type="entry name" value="C2_dom"/>
</dbReference>
<dbReference type="EMBL" id="CAAALY010016410">
    <property type="protein sequence ID" value="VEL12969.1"/>
    <property type="molecule type" value="Genomic_DNA"/>
</dbReference>
<comment type="subcellular location">
    <subcellularLocation>
        <location evidence="1">Membrane</location>
        <topology evidence="1">Single-pass membrane protein</topology>
    </subcellularLocation>
</comment>
<evidence type="ECO:0000256" key="1">
    <source>
        <dbReference type="ARBA" id="ARBA00004167"/>
    </source>
</evidence>
<dbReference type="PANTHER" id="PTHR12546">
    <property type="entry name" value="FER-1-LIKE"/>
    <property type="match status" value="1"/>
</dbReference>
<dbReference type="Proteomes" id="UP000784294">
    <property type="component" value="Unassembled WGS sequence"/>
</dbReference>
<dbReference type="SUPFAM" id="SSF49562">
    <property type="entry name" value="C2 domain (Calcium/lipid-binding domain, CaLB)"/>
    <property type="match status" value="1"/>
</dbReference>
<dbReference type="InterPro" id="IPR037721">
    <property type="entry name" value="Ferlin"/>
</dbReference>
<dbReference type="PANTHER" id="PTHR12546:SF33">
    <property type="entry name" value="SPERM VESICLE FUSION PROTEIN FER-1"/>
    <property type="match status" value="1"/>
</dbReference>
<keyword evidence="2 6" id="KW-0812">Transmembrane</keyword>
<evidence type="ECO:0000313" key="9">
    <source>
        <dbReference type="Proteomes" id="UP000784294"/>
    </source>
</evidence>
<dbReference type="AlphaFoldDB" id="A0A448WJ25"/>
<protein>
    <recommendedName>
        <fullName evidence="7">C2 domain-containing protein</fullName>
    </recommendedName>
</protein>
<organism evidence="8 9">
    <name type="scientific">Protopolystoma xenopodis</name>
    <dbReference type="NCBI Taxonomy" id="117903"/>
    <lineage>
        <taxon>Eukaryota</taxon>
        <taxon>Metazoa</taxon>
        <taxon>Spiralia</taxon>
        <taxon>Lophotrochozoa</taxon>
        <taxon>Platyhelminthes</taxon>
        <taxon>Monogenea</taxon>
        <taxon>Polyopisthocotylea</taxon>
        <taxon>Polystomatidea</taxon>
        <taxon>Polystomatidae</taxon>
        <taxon>Protopolystoma</taxon>
    </lineage>
</organism>
<comment type="caution">
    <text evidence="8">The sequence shown here is derived from an EMBL/GenBank/DDBJ whole genome shotgun (WGS) entry which is preliminary data.</text>
</comment>